<keyword evidence="1" id="KW-0812">Transmembrane</keyword>
<dbReference type="Proteomes" id="UP000012073">
    <property type="component" value="Unassembled WGS sequence"/>
</dbReference>
<keyword evidence="1" id="KW-0472">Membrane</keyword>
<evidence type="ECO:0000313" key="3">
    <source>
        <dbReference type="Proteomes" id="UP000012073"/>
    </source>
</evidence>
<keyword evidence="1" id="KW-1133">Transmembrane helix</keyword>
<evidence type="ECO:0000256" key="1">
    <source>
        <dbReference type="SAM" id="Phobius"/>
    </source>
</evidence>
<organism evidence="2 3">
    <name type="scientific">Chondrus crispus</name>
    <name type="common">Carrageen Irish moss</name>
    <name type="synonym">Polymorpha crispa</name>
    <dbReference type="NCBI Taxonomy" id="2769"/>
    <lineage>
        <taxon>Eukaryota</taxon>
        <taxon>Rhodophyta</taxon>
        <taxon>Florideophyceae</taxon>
        <taxon>Rhodymeniophycidae</taxon>
        <taxon>Gigartinales</taxon>
        <taxon>Gigartinaceae</taxon>
        <taxon>Chondrus</taxon>
    </lineage>
</organism>
<dbReference type="KEGG" id="ccp:CHC_T00003847001"/>
<gene>
    <name evidence="2" type="ORF">CHC_T00003847001</name>
</gene>
<feature type="transmembrane region" description="Helical" evidence="1">
    <location>
        <begin position="12"/>
        <end position="31"/>
    </location>
</feature>
<keyword evidence="3" id="KW-1185">Reference proteome</keyword>
<dbReference type="EMBL" id="HG001733">
    <property type="protein sequence ID" value="CDF35515.1"/>
    <property type="molecule type" value="Genomic_DNA"/>
</dbReference>
<reference evidence="3" key="1">
    <citation type="journal article" date="2013" name="Proc. Natl. Acad. Sci. U.S.A.">
        <title>Genome structure and metabolic features in the red seaweed Chondrus crispus shed light on evolution of the Archaeplastida.</title>
        <authorList>
            <person name="Collen J."/>
            <person name="Porcel B."/>
            <person name="Carre W."/>
            <person name="Ball S.G."/>
            <person name="Chaparro C."/>
            <person name="Tonon T."/>
            <person name="Barbeyron T."/>
            <person name="Michel G."/>
            <person name="Noel B."/>
            <person name="Valentin K."/>
            <person name="Elias M."/>
            <person name="Artiguenave F."/>
            <person name="Arun A."/>
            <person name="Aury J.M."/>
            <person name="Barbosa-Neto J.F."/>
            <person name="Bothwell J.H."/>
            <person name="Bouget F.Y."/>
            <person name="Brillet L."/>
            <person name="Cabello-Hurtado F."/>
            <person name="Capella-Gutierrez S."/>
            <person name="Charrier B."/>
            <person name="Cladiere L."/>
            <person name="Cock J.M."/>
            <person name="Coelho S.M."/>
            <person name="Colleoni C."/>
            <person name="Czjzek M."/>
            <person name="Da Silva C."/>
            <person name="Delage L."/>
            <person name="Denoeud F."/>
            <person name="Deschamps P."/>
            <person name="Dittami S.M."/>
            <person name="Gabaldon T."/>
            <person name="Gachon C.M."/>
            <person name="Groisillier A."/>
            <person name="Herve C."/>
            <person name="Jabbari K."/>
            <person name="Katinka M."/>
            <person name="Kloareg B."/>
            <person name="Kowalczyk N."/>
            <person name="Labadie K."/>
            <person name="Leblanc C."/>
            <person name="Lopez P.J."/>
            <person name="McLachlan D.H."/>
            <person name="Meslet-Cladiere L."/>
            <person name="Moustafa A."/>
            <person name="Nehr Z."/>
            <person name="Nyvall Collen P."/>
            <person name="Panaud O."/>
            <person name="Partensky F."/>
            <person name="Poulain J."/>
            <person name="Rensing S.A."/>
            <person name="Rousvoal S."/>
            <person name="Samson G."/>
            <person name="Symeonidi A."/>
            <person name="Weissenbach J."/>
            <person name="Zambounis A."/>
            <person name="Wincker P."/>
            <person name="Boyen C."/>
        </authorList>
    </citation>
    <scope>NUCLEOTIDE SEQUENCE [LARGE SCALE GENOMIC DNA]</scope>
    <source>
        <strain evidence="3">cv. Stackhouse</strain>
    </source>
</reference>
<accession>R7QDM7</accession>
<dbReference type="GeneID" id="17323049"/>
<proteinExistence type="predicted"/>
<sequence length="50" mass="5772">MHGASCTLQFQRLYACAFWFEASVLHIVFLLKSQRDPPVSQLDEFVPSRT</sequence>
<evidence type="ECO:0000313" key="2">
    <source>
        <dbReference type="EMBL" id="CDF35515.1"/>
    </source>
</evidence>
<dbReference type="AlphaFoldDB" id="R7QDM7"/>
<dbReference type="Gramene" id="CDF35515">
    <property type="protein sequence ID" value="CDF35515"/>
    <property type="gene ID" value="CHC_T00003847001"/>
</dbReference>
<name>R7QDM7_CHOCR</name>
<dbReference type="RefSeq" id="XP_005715334.1">
    <property type="nucleotide sequence ID" value="XM_005715277.1"/>
</dbReference>
<protein>
    <submittedName>
        <fullName evidence="2">Uncharacterized protein</fullName>
    </submittedName>
</protein>